<dbReference type="AlphaFoldDB" id="A0A6C0JVH4"/>
<sequence>MADKKSRNRVIQLRNRITNDVVYTRSIDDIVIINGVKFIKAFNEYQPQRSFLINLEAYARIR</sequence>
<proteinExistence type="predicted"/>
<evidence type="ECO:0000313" key="1">
    <source>
        <dbReference type="EMBL" id="QHU08921.1"/>
    </source>
</evidence>
<protein>
    <submittedName>
        <fullName evidence="1">Uncharacterized protein</fullName>
    </submittedName>
</protein>
<organism evidence="1">
    <name type="scientific">viral metagenome</name>
    <dbReference type="NCBI Taxonomy" id="1070528"/>
    <lineage>
        <taxon>unclassified sequences</taxon>
        <taxon>metagenomes</taxon>
        <taxon>organismal metagenomes</taxon>
    </lineage>
</organism>
<accession>A0A6C0JVH4</accession>
<reference evidence="1" key="1">
    <citation type="journal article" date="2020" name="Nature">
        <title>Giant virus diversity and host interactions through global metagenomics.</title>
        <authorList>
            <person name="Schulz F."/>
            <person name="Roux S."/>
            <person name="Paez-Espino D."/>
            <person name="Jungbluth S."/>
            <person name="Walsh D.A."/>
            <person name="Denef V.J."/>
            <person name="McMahon K.D."/>
            <person name="Konstantinidis K.T."/>
            <person name="Eloe-Fadrosh E.A."/>
            <person name="Kyrpides N.C."/>
            <person name="Woyke T."/>
        </authorList>
    </citation>
    <scope>NUCLEOTIDE SEQUENCE</scope>
    <source>
        <strain evidence="1">GVMAG-S-1064190-84</strain>
    </source>
</reference>
<dbReference type="EMBL" id="MN740699">
    <property type="protein sequence ID" value="QHU08921.1"/>
    <property type="molecule type" value="Genomic_DNA"/>
</dbReference>
<name>A0A6C0JVH4_9ZZZZ</name>